<dbReference type="Pfam" id="PF13193">
    <property type="entry name" value="AMP-binding_C"/>
    <property type="match status" value="1"/>
</dbReference>
<dbReference type="SUPFAM" id="SSF56801">
    <property type="entry name" value="Acetyl-CoA synthetase-like"/>
    <property type="match status" value="1"/>
</dbReference>
<dbReference type="NCBIfam" id="TIGR01733">
    <property type="entry name" value="AA-adenyl-dom"/>
    <property type="match status" value="1"/>
</dbReference>
<dbReference type="PROSITE" id="PS00455">
    <property type="entry name" value="AMP_BINDING"/>
    <property type="match status" value="1"/>
</dbReference>
<evidence type="ECO:0000259" key="2">
    <source>
        <dbReference type="Pfam" id="PF13193"/>
    </source>
</evidence>
<dbReference type="Proteomes" id="UP001601303">
    <property type="component" value="Unassembled WGS sequence"/>
</dbReference>
<dbReference type="Gene3D" id="3.40.50.12780">
    <property type="entry name" value="N-terminal domain of ligase-like"/>
    <property type="match status" value="1"/>
</dbReference>
<name>A0ABW6MAE7_9ACTN</name>
<evidence type="ECO:0000313" key="4">
    <source>
        <dbReference type="Proteomes" id="UP001601303"/>
    </source>
</evidence>
<dbReference type="InterPro" id="IPR042099">
    <property type="entry name" value="ANL_N_sf"/>
</dbReference>
<sequence>MPDERTVHGAISRHAARQPDATALVAAGEPVTYAVLDRASDGYAAELQDLGVRAGQVVPTLLPRSALLAALQLAILKCGAAYTGIDPRWPVERARMLVEQTGSPVVVGGPSPATAGLRTYRPEIEDLAAAADRGGGFTGPAVDASEPATVFFTSGTTGRPKGVVAPHRAVTRMFTEGGLAGFGPGHATPQAAPLPWDMYAFELWGQTVAGGTSVLVDGDHLMPGMLRELISRHGVDTLWLTTSLFNMFVDEDEDCFAGLGRVYTGGEKLSPHHVRRFVRRHPEIPLYNGYGPAENCMLTTTWPLTEADCDLPGGVPVGLAAPGTRVILLGPDDKPSAPGESGEICAAGDGLAVGYLGNPELTAEKFPTIDVAGTPVRVYRTGDVGVTDDAGVLHFLGRVDRQVKISGHRIELGEIEVAVRALGGIRSCATIAVPGPDGSAQGLALFYVPDGPAEADGGDPLSIRKQLADSLPSYLVPAVVRTISQLPVTGNGKLDHAALTELALQPRRRGRA</sequence>
<dbReference type="InterPro" id="IPR000873">
    <property type="entry name" value="AMP-dep_synth/lig_dom"/>
</dbReference>
<evidence type="ECO:0000313" key="3">
    <source>
        <dbReference type="EMBL" id="MFE9602472.1"/>
    </source>
</evidence>
<gene>
    <name evidence="3" type="ORF">ACFYNQ_28395</name>
</gene>
<proteinExistence type="predicted"/>
<dbReference type="InterPro" id="IPR045851">
    <property type="entry name" value="AMP-bd_C_sf"/>
</dbReference>
<accession>A0ABW6MAE7</accession>
<dbReference type="RefSeq" id="WP_388110387.1">
    <property type="nucleotide sequence ID" value="NZ_JBIAHM010000010.1"/>
</dbReference>
<dbReference type="PANTHER" id="PTHR45527:SF1">
    <property type="entry name" value="FATTY ACID SYNTHASE"/>
    <property type="match status" value="1"/>
</dbReference>
<dbReference type="PANTHER" id="PTHR45527">
    <property type="entry name" value="NONRIBOSOMAL PEPTIDE SYNTHETASE"/>
    <property type="match status" value="1"/>
</dbReference>
<dbReference type="InterPro" id="IPR010071">
    <property type="entry name" value="AA_adenyl_dom"/>
</dbReference>
<feature type="domain" description="AMP-dependent synthetase/ligase" evidence="1">
    <location>
        <begin position="13"/>
        <end position="356"/>
    </location>
</feature>
<dbReference type="Gene3D" id="3.30.300.30">
    <property type="match status" value="1"/>
</dbReference>
<feature type="domain" description="AMP-binding enzyme C-terminal" evidence="2">
    <location>
        <begin position="414"/>
        <end position="493"/>
    </location>
</feature>
<organism evidence="3 4">
    <name type="scientific">Streptomyces hokutonensis</name>
    <dbReference type="NCBI Taxonomy" id="1306990"/>
    <lineage>
        <taxon>Bacteria</taxon>
        <taxon>Bacillati</taxon>
        <taxon>Actinomycetota</taxon>
        <taxon>Actinomycetes</taxon>
        <taxon>Kitasatosporales</taxon>
        <taxon>Streptomycetaceae</taxon>
        <taxon>Streptomyces</taxon>
    </lineage>
</organism>
<reference evidence="3 4" key="1">
    <citation type="submission" date="2024-10" db="EMBL/GenBank/DDBJ databases">
        <title>The Natural Products Discovery Center: Release of the First 8490 Sequenced Strains for Exploring Actinobacteria Biosynthetic Diversity.</title>
        <authorList>
            <person name="Kalkreuter E."/>
            <person name="Kautsar S.A."/>
            <person name="Yang D."/>
            <person name="Bader C.D."/>
            <person name="Teijaro C.N."/>
            <person name="Fluegel L."/>
            <person name="Davis C.M."/>
            <person name="Simpson J.R."/>
            <person name="Lauterbach L."/>
            <person name="Steele A.D."/>
            <person name="Gui C."/>
            <person name="Meng S."/>
            <person name="Li G."/>
            <person name="Viehrig K."/>
            <person name="Ye F."/>
            <person name="Su P."/>
            <person name="Kiefer A.F."/>
            <person name="Nichols A."/>
            <person name="Cepeda A.J."/>
            <person name="Yan W."/>
            <person name="Fan B."/>
            <person name="Jiang Y."/>
            <person name="Adhikari A."/>
            <person name="Zheng C.-J."/>
            <person name="Schuster L."/>
            <person name="Cowan T.M."/>
            <person name="Smanski M.J."/>
            <person name="Chevrette M.G."/>
            <person name="De Carvalho L.P.S."/>
            <person name="Shen B."/>
        </authorList>
    </citation>
    <scope>NUCLEOTIDE SEQUENCE [LARGE SCALE GENOMIC DNA]</scope>
    <source>
        <strain evidence="3 4">NPDC006488</strain>
    </source>
</reference>
<protein>
    <submittedName>
        <fullName evidence="3">Amino acid adenylation domain-containing protein</fullName>
    </submittedName>
</protein>
<comment type="caution">
    <text evidence="3">The sequence shown here is derived from an EMBL/GenBank/DDBJ whole genome shotgun (WGS) entry which is preliminary data.</text>
</comment>
<dbReference type="Pfam" id="PF00501">
    <property type="entry name" value="AMP-binding"/>
    <property type="match status" value="1"/>
</dbReference>
<dbReference type="EMBL" id="JBIAHM010000010">
    <property type="protein sequence ID" value="MFE9602472.1"/>
    <property type="molecule type" value="Genomic_DNA"/>
</dbReference>
<evidence type="ECO:0000259" key="1">
    <source>
        <dbReference type="Pfam" id="PF00501"/>
    </source>
</evidence>
<dbReference type="InterPro" id="IPR020845">
    <property type="entry name" value="AMP-binding_CS"/>
</dbReference>
<keyword evidence="4" id="KW-1185">Reference proteome</keyword>
<dbReference type="InterPro" id="IPR025110">
    <property type="entry name" value="AMP-bd_C"/>
</dbReference>